<dbReference type="Proteomes" id="UP000452321">
    <property type="component" value="Unassembled WGS sequence"/>
</dbReference>
<dbReference type="PROSITE" id="PS51318">
    <property type="entry name" value="TAT"/>
    <property type="match status" value="1"/>
</dbReference>
<dbReference type="AlphaFoldDB" id="A0A6B1IPE1"/>
<proteinExistence type="predicted"/>
<name>A0A6B1IPE1_9EURY</name>
<reference evidence="2 3" key="1">
    <citation type="submission" date="2019-11" db="EMBL/GenBank/DDBJ databases">
        <title>Genome sequences of 17 halophilic strains isolated from different environments.</title>
        <authorList>
            <person name="Furrow R.E."/>
        </authorList>
    </citation>
    <scope>NUCLEOTIDE SEQUENCE [LARGE SCALE GENOMIC DNA]</scope>
    <source>
        <strain evidence="2 3">22502_06_Cabo</strain>
    </source>
</reference>
<dbReference type="EMBL" id="WMFC01000034">
    <property type="protein sequence ID" value="MYL69140.1"/>
    <property type="molecule type" value="Genomic_DNA"/>
</dbReference>
<organism evidence="2 3">
    <name type="scientific">Halorubrum distributum</name>
    <dbReference type="NCBI Taxonomy" id="29283"/>
    <lineage>
        <taxon>Archaea</taxon>
        <taxon>Methanobacteriati</taxon>
        <taxon>Methanobacteriota</taxon>
        <taxon>Stenosarchaea group</taxon>
        <taxon>Halobacteria</taxon>
        <taxon>Halobacteriales</taxon>
        <taxon>Haloferacaceae</taxon>
        <taxon>Halorubrum</taxon>
        <taxon>Halorubrum distributum group</taxon>
    </lineage>
</organism>
<evidence type="ECO:0000313" key="3">
    <source>
        <dbReference type="Proteomes" id="UP000452321"/>
    </source>
</evidence>
<feature type="domain" description="Envelope protein N-terminal" evidence="1">
    <location>
        <begin position="73"/>
        <end position="340"/>
    </location>
</feature>
<gene>
    <name evidence="2" type="ORF">GLW30_15570</name>
</gene>
<dbReference type="Pfam" id="PF26255">
    <property type="entry name" value="Viral_env_HRPV"/>
    <property type="match status" value="1"/>
</dbReference>
<comment type="caution">
    <text evidence="2">The sequence shown here is derived from an EMBL/GenBank/DDBJ whole genome shotgun (WGS) entry which is preliminary data.</text>
</comment>
<sequence length="582" mass="61913">MTATQPDSTRTISRRGVLRTTAVGIGAAAGMGAIGSTAGTVRAVDWGSVGTTAALGVLSPPLALGWALREFEVIGSDPPAEGLTPDVLKQQVYQTAQTRKSTNASTVVDNQNILDGVENNAYTEAKIAAIEELNAGSTESAVLDAANSAIDSYETTVKKNLIKSWNESVREWGTLVSTIESHSDLSIQDVINSPAFDTYSIQGVGYNTNSYNYPDGTSTDLLTIDFGSGGNGLQNWDLTQKTNSGNDPSWNIPLNAWEWTTGHGTIVYLDYDDWNPIYSDMDTKFQNVRDGISTWVTNVYSEVQSGEIEISELLTPRERAAMLSDEETEAQAIADLAALNIPIDSEREVTITITETDATLSGTLGLSDESDGPIEVGTTYDPSSLSGDVYLTADVSQISGGWTEYETGVDGGTITLTAEPYDGVNYGVTTAAGETVSVPSDSWNATGSGTWTYDASGELETTITEVESIEYSSSATEAQIETLRLTRQFTVESITNRETGEEVTAASFESSEPQTDSNYITQEEWNQLEQQNQELIDKYEKSQNTGGAGGGFFPDGGPSTGVIAAVVGGIGVAYALFGQGDN</sequence>
<protein>
    <recommendedName>
        <fullName evidence="1">Envelope protein N-terminal domain-containing protein</fullName>
    </recommendedName>
</protein>
<dbReference type="InterPro" id="IPR006311">
    <property type="entry name" value="TAT_signal"/>
</dbReference>
<dbReference type="InterPro" id="IPR058677">
    <property type="entry name" value="ORF4_N"/>
</dbReference>
<evidence type="ECO:0000259" key="1">
    <source>
        <dbReference type="Pfam" id="PF26255"/>
    </source>
</evidence>
<evidence type="ECO:0000313" key="2">
    <source>
        <dbReference type="EMBL" id="MYL69140.1"/>
    </source>
</evidence>
<accession>A0A6B1IPE1</accession>